<evidence type="ECO:0000256" key="5">
    <source>
        <dbReference type="HAMAP-Rule" id="MF_00214"/>
    </source>
</evidence>
<proteinExistence type="inferred from homology"/>
<gene>
    <name evidence="5" type="primary">aroD</name>
    <name evidence="6" type="ORF">HMP0721_2448</name>
</gene>
<dbReference type="eggNOG" id="COG0710">
    <property type="taxonomic scope" value="Bacteria"/>
</dbReference>
<comment type="caution">
    <text evidence="6">The sequence shown here is derived from an EMBL/GenBank/DDBJ whole genome shotgun (WGS) entry which is preliminary data.</text>
</comment>
<dbReference type="InterPro" id="IPR013785">
    <property type="entry name" value="Aldolase_TIM"/>
</dbReference>
<protein>
    <recommendedName>
        <fullName evidence="5">3-dehydroquinate dehydratase</fullName>
        <shortName evidence="5">3-dehydroquinase</shortName>
        <ecNumber evidence="5">4.2.1.10</ecNumber>
    </recommendedName>
    <alternativeName>
        <fullName evidence="5">Type I DHQase</fullName>
    </alternativeName>
    <alternativeName>
        <fullName evidence="5">Type I dehydroquinase</fullName>
        <shortName evidence="5">DHQ1</shortName>
    </alternativeName>
</protein>
<comment type="subunit">
    <text evidence="5">Homodimer.</text>
</comment>
<keyword evidence="5" id="KW-0028">Amino-acid biosynthesis</keyword>
<evidence type="ECO:0000256" key="2">
    <source>
        <dbReference type="ARBA" id="ARBA00023141"/>
    </source>
</evidence>
<dbReference type="GO" id="GO:0009073">
    <property type="term" value="P:aromatic amino acid family biosynthetic process"/>
    <property type="evidence" value="ECO:0007669"/>
    <property type="project" value="UniProtKB-KW"/>
</dbReference>
<keyword evidence="4 5" id="KW-0704">Schiff base</keyword>
<organism evidence="6 7">
    <name type="scientific">Pseudoramibacter alactolyticus ATCC 23263</name>
    <dbReference type="NCBI Taxonomy" id="887929"/>
    <lineage>
        <taxon>Bacteria</taxon>
        <taxon>Bacillati</taxon>
        <taxon>Bacillota</taxon>
        <taxon>Clostridia</taxon>
        <taxon>Eubacteriales</taxon>
        <taxon>Eubacteriaceae</taxon>
        <taxon>Pseudoramibacter</taxon>
    </lineage>
</organism>
<evidence type="ECO:0000256" key="3">
    <source>
        <dbReference type="ARBA" id="ARBA00023239"/>
    </source>
</evidence>
<evidence type="ECO:0000313" key="7">
    <source>
        <dbReference type="Proteomes" id="UP000004754"/>
    </source>
</evidence>
<dbReference type="InterPro" id="IPR001381">
    <property type="entry name" value="DHquinase_I"/>
</dbReference>
<dbReference type="OrthoDB" id="9813659at2"/>
<dbReference type="STRING" id="887929.HMP0721_2448"/>
<feature type="binding site" evidence="5">
    <location>
        <position position="203"/>
    </location>
    <ligand>
        <name>3-dehydroquinate</name>
        <dbReference type="ChEBI" id="CHEBI:32364"/>
    </ligand>
</feature>
<dbReference type="InterPro" id="IPR050146">
    <property type="entry name" value="Type-I_3-dehydroquinase"/>
</dbReference>
<keyword evidence="7" id="KW-1185">Reference proteome</keyword>
<dbReference type="HAMAP" id="MF_00214">
    <property type="entry name" value="AroD"/>
    <property type="match status" value="1"/>
</dbReference>
<dbReference type="Gene3D" id="3.20.20.70">
    <property type="entry name" value="Aldolase class I"/>
    <property type="match status" value="1"/>
</dbReference>
<dbReference type="EMBL" id="AEQN01000034">
    <property type="protein sequence ID" value="EFV00449.1"/>
    <property type="molecule type" value="Genomic_DNA"/>
</dbReference>
<evidence type="ECO:0000256" key="4">
    <source>
        <dbReference type="ARBA" id="ARBA00023270"/>
    </source>
</evidence>
<comment type="pathway">
    <text evidence="5">Metabolic intermediate biosynthesis; chorismate biosynthesis; chorismate from D-erythrose 4-phosphate and phosphoenolpyruvate: step 3/7.</text>
</comment>
<comment type="similarity">
    <text evidence="5">Belongs to the type-I 3-dehydroquinase family.</text>
</comment>
<comment type="caution">
    <text evidence="5">Lacks conserved residue(s) required for the propagation of feature annotation.</text>
</comment>
<dbReference type="EC" id="4.2.1.10" evidence="5"/>
<dbReference type="GO" id="GO:0009423">
    <property type="term" value="P:chorismate biosynthetic process"/>
    <property type="evidence" value="ECO:0007669"/>
    <property type="project" value="UniProtKB-UniRule"/>
</dbReference>
<dbReference type="PANTHER" id="PTHR43699:SF1">
    <property type="entry name" value="3-DEHYDROQUINATE DEHYDRATASE"/>
    <property type="match status" value="1"/>
</dbReference>
<accession>E6MKB2</accession>
<feature type="active site" description="Schiff-base intermediate with substrate" evidence="5">
    <location>
        <position position="161"/>
    </location>
</feature>
<feature type="binding site" evidence="5">
    <location>
        <position position="73"/>
    </location>
    <ligand>
        <name>3-dehydroquinate</name>
        <dbReference type="ChEBI" id="CHEBI:32364"/>
    </ligand>
</feature>
<sequence length="243" mass="25932">MNKKPTIQAHAFALCVPVAPTDSKSFHTQIARARSAHPDFIEWRRDAWPAITLSEQADCLTAFQADGLIFTHRAEAEGGAHPTSLDIRLKAIDAAVQSGACAYIDLEAATPPDVLADVRTALRHRRTGLILSYHDFHATPASNDLRQKLAQMAEQEPDIIKIAVTARSPKDVARAAGVVAAFSETTAQPVIFVMMGAAGTIVRVAPECFGGSLTFAALSAAETTAPGQLSPAALMALRRQLQL</sequence>
<dbReference type="FunFam" id="3.20.20.70:FF:000047">
    <property type="entry name" value="3-dehydroquinate dehydratase"/>
    <property type="match status" value="1"/>
</dbReference>
<comment type="catalytic activity">
    <reaction evidence="1 5">
        <text>3-dehydroquinate = 3-dehydroshikimate + H2O</text>
        <dbReference type="Rhea" id="RHEA:21096"/>
        <dbReference type="ChEBI" id="CHEBI:15377"/>
        <dbReference type="ChEBI" id="CHEBI:16630"/>
        <dbReference type="ChEBI" id="CHEBI:32364"/>
        <dbReference type="EC" id="4.2.1.10"/>
    </reaction>
</comment>
<dbReference type="Proteomes" id="UP000004754">
    <property type="component" value="Unassembled WGS sequence"/>
</dbReference>
<feature type="binding site" evidence="5">
    <location>
        <position position="224"/>
    </location>
    <ligand>
        <name>3-dehydroquinate</name>
        <dbReference type="ChEBI" id="CHEBI:32364"/>
    </ligand>
</feature>
<dbReference type="GO" id="GO:0008652">
    <property type="term" value="P:amino acid biosynthetic process"/>
    <property type="evidence" value="ECO:0007669"/>
    <property type="project" value="UniProtKB-KW"/>
</dbReference>
<reference evidence="6 7" key="1">
    <citation type="submission" date="2010-12" db="EMBL/GenBank/DDBJ databases">
        <authorList>
            <person name="Muzny D."/>
            <person name="Qin X."/>
            <person name="Deng J."/>
            <person name="Jiang H."/>
            <person name="Liu Y."/>
            <person name="Qu J."/>
            <person name="Song X.-Z."/>
            <person name="Zhang L."/>
            <person name="Thornton R."/>
            <person name="Coyle M."/>
            <person name="Francisco L."/>
            <person name="Jackson L."/>
            <person name="Javaid M."/>
            <person name="Korchina V."/>
            <person name="Kovar C."/>
            <person name="Mata R."/>
            <person name="Mathew T."/>
            <person name="Ngo R."/>
            <person name="Nguyen L."/>
            <person name="Nguyen N."/>
            <person name="Okwuonu G."/>
            <person name="Ongeri F."/>
            <person name="Pham C."/>
            <person name="Simmons D."/>
            <person name="Wilczek-Boney K."/>
            <person name="Hale W."/>
            <person name="Jakkamsetti A."/>
            <person name="Pham P."/>
            <person name="Ruth R."/>
            <person name="San Lucas F."/>
            <person name="Warren J."/>
            <person name="Zhang J."/>
            <person name="Zhao Z."/>
            <person name="Zhou C."/>
            <person name="Zhu D."/>
            <person name="Lee S."/>
            <person name="Bess C."/>
            <person name="Blankenburg K."/>
            <person name="Forbes L."/>
            <person name="Fu Q."/>
            <person name="Gubbala S."/>
            <person name="Hirani K."/>
            <person name="Jayaseelan J.C."/>
            <person name="Lara F."/>
            <person name="Munidasa M."/>
            <person name="Palculict T."/>
            <person name="Patil S."/>
            <person name="Pu L.-L."/>
            <person name="Saada N."/>
            <person name="Tang L."/>
            <person name="Weissenberger G."/>
            <person name="Zhu Y."/>
            <person name="Hemphill L."/>
            <person name="Shang Y."/>
            <person name="Youmans B."/>
            <person name="Ayvaz T."/>
            <person name="Ross M."/>
            <person name="Santibanez J."/>
            <person name="Aqrawi P."/>
            <person name="Gross S."/>
            <person name="Joshi V."/>
            <person name="Fowler G."/>
            <person name="Nazareth L."/>
            <person name="Reid J."/>
            <person name="Worley K."/>
            <person name="Petrosino J."/>
            <person name="Highlander S."/>
            <person name="Gibbs R."/>
        </authorList>
    </citation>
    <scope>NUCLEOTIDE SEQUENCE [LARGE SCALE GENOMIC DNA]</scope>
    <source>
        <strain evidence="6 7">ATCC 23263</strain>
    </source>
</reference>
<dbReference type="HOGENOM" id="CLU_064444_0_0_9"/>
<evidence type="ECO:0000256" key="1">
    <source>
        <dbReference type="ARBA" id="ARBA00001864"/>
    </source>
</evidence>
<dbReference type="UniPathway" id="UPA00053">
    <property type="reaction ID" value="UER00086"/>
</dbReference>
<feature type="binding site" evidence="5">
    <location>
        <position position="228"/>
    </location>
    <ligand>
        <name>3-dehydroquinate</name>
        <dbReference type="ChEBI" id="CHEBI:32364"/>
    </ligand>
</feature>
<dbReference type="GO" id="GO:0046279">
    <property type="term" value="P:3,4-dihydroxybenzoate biosynthetic process"/>
    <property type="evidence" value="ECO:0007669"/>
    <property type="project" value="UniProtKB-ARBA"/>
</dbReference>
<dbReference type="AlphaFoldDB" id="E6MKB2"/>
<comment type="function">
    <text evidence="5">Involved in the third step of the chorismate pathway, which leads to the biosynthesis of aromatic amino acids. Catalyzes the cis-dehydration of 3-dehydroquinate (DHQ) and introduces the first double bond of the aromatic ring to yield 3-dehydroshikimate.</text>
</comment>
<feature type="active site" description="Proton donor/acceptor" evidence="5">
    <location>
        <position position="134"/>
    </location>
</feature>
<feature type="binding site" evidence="5">
    <location>
        <begin position="42"/>
        <end position="44"/>
    </location>
    <ligand>
        <name>3-dehydroquinate</name>
        <dbReference type="ChEBI" id="CHEBI:32364"/>
    </ligand>
</feature>
<keyword evidence="3 5" id="KW-0456">Lyase</keyword>
<dbReference type="GO" id="GO:0003855">
    <property type="term" value="F:3-dehydroquinate dehydratase activity"/>
    <property type="evidence" value="ECO:0007669"/>
    <property type="project" value="UniProtKB-UniRule"/>
</dbReference>
<keyword evidence="2 5" id="KW-0057">Aromatic amino acid biosynthesis</keyword>
<dbReference type="PANTHER" id="PTHR43699">
    <property type="entry name" value="3-DEHYDROQUINATE DEHYDRATASE"/>
    <property type="match status" value="1"/>
</dbReference>
<evidence type="ECO:0000313" key="6">
    <source>
        <dbReference type="EMBL" id="EFV00449.1"/>
    </source>
</evidence>
<dbReference type="CDD" id="cd00502">
    <property type="entry name" value="DHQase_I"/>
    <property type="match status" value="1"/>
</dbReference>
<dbReference type="NCBIfam" id="TIGR01093">
    <property type="entry name" value="aroD"/>
    <property type="match status" value="1"/>
</dbReference>
<dbReference type="SUPFAM" id="SSF51569">
    <property type="entry name" value="Aldolase"/>
    <property type="match status" value="1"/>
</dbReference>
<name>E6MKB2_9FIRM</name>
<dbReference type="RefSeq" id="WP_006599869.1">
    <property type="nucleotide sequence ID" value="NZ_GL622359.1"/>
</dbReference>
<dbReference type="Pfam" id="PF01487">
    <property type="entry name" value="DHquinase_I"/>
    <property type="match status" value="1"/>
</dbReference>